<accession>A0A371FV88</accession>
<keyword evidence="2" id="KW-0378">Hydrolase</keyword>
<dbReference type="GO" id="GO:0016787">
    <property type="term" value="F:hydrolase activity"/>
    <property type="evidence" value="ECO:0007669"/>
    <property type="project" value="UniProtKB-KW"/>
</dbReference>
<comment type="caution">
    <text evidence="2">The sequence shown here is derived from an EMBL/GenBank/DDBJ whole genome shotgun (WGS) entry which is preliminary data.</text>
</comment>
<dbReference type="EMBL" id="QJKJ01007750">
    <property type="protein sequence ID" value="RDX82080.1"/>
    <property type="molecule type" value="Genomic_DNA"/>
</dbReference>
<dbReference type="AlphaFoldDB" id="A0A371FV88"/>
<evidence type="ECO:0000313" key="2">
    <source>
        <dbReference type="EMBL" id="RDX82080.1"/>
    </source>
</evidence>
<keyword evidence="1" id="KW-1133">Transmembrane helix</keyword>
<sequence length="98" mass="11267">MGFIFLSTFNQVIHFCATSDSLAFIFSLIPKLKPCKDCFLILVLDLVMGPLTCYMAAIMQVVFLTRYFMSRYYLNQSLKKAFELSPAYPTVDLNMQLN</sequence>
<name>A0A371FV88_MUCPR</name>
<keyword evidence="3" id="KW-1185">Reference proteome</keyword>
<dbReference type="OrthoDB" id="361536at2759"/>
<evidence type="ECO:0000313" key="3">
    <source>
        <dbReference type="Proteomes" id="UP000257109"/>
    </source>
</evidence>
<organism evidence="2 3">
    <name type="scientific">Mucuna pruriens</name>
    <name type="common">Velvet bean</name>
    <name type="synonym">Dolichos pruriens</name>
    <dbReference type="NCBI Taxonomy" id="157652"/>
    <lineage>
        <taxon>Eukaryota</taxon>
        <taxon>Viridiplantae</taxon>
        <taxon>Streptophyta</taxon>
        <taxon>Embryophyta</taxon>
        <taxon>Tracheophyta</taxon>
        <taxon>Spermatophyta</taxon>
        <taxon>Magnoliopsida</taxon>
        <taxon>eudicotyledons</taxon>
        <taxon>Gunneridae</taxon>
        <taxon>Pentapetalae</taxon>
        <taxon>rosids</taxon>
        <taxon>fabids</taxon>
        <taxon>Fabales</taxon>
        <taxon>Fabaceae</taxon>
        <taxon>Papilionoideae</taxon>
        <taxon>50 kb inversion clade</taxon>
        <taxon>NPAAA clade</taxon>
        <taxon>indigoferoid/millettioid clade</taxon>
        <taxon>Phaseoleae</taxon>
        <taxon>Mucuna</taxon>
    </lineage>
</organism>
<feature type="non-terminal residue" evidence="2">
    <location>
        <position position="1"/>
    </location>
</feature>
<keyword evidence="1" id="KW-0472">Membrane</keyword>
<gene>
    <name evidence="2" type="primary">UBP14</name>
    <name evidence="2" type="ORF">CR513_37181</name>
</gene>
<keyword evidence="1" id="KW-0812">Transmembrane</keyword>
<feature type="transmembrane region" description="Helical" evidence="1">
    <location>
        <begin position="41"/>
        <end position="63"/>
    </location>
</feature>
<dbReference type="Proteomes" id="UP000257109">
    <property type="component" value="Unassembled WGS sequence"/>
</dbReference>
<evidence type="ECO:0000256" key="1">
    <source>
        <dbReference type="SAM" id="Phobius"/>
    </source>
</evidence>
<protein>
    <submittedName>
        <fullName evidence="2">Ubiquitin carboxyl-terminal hydrolase 14</fullName>
    </submittedName>
</protein>
<dbReference type="STRING" id="157652.A0A371FV88"/>
<proteinExistence type="predicted"/>
<reference evidence="2" key="1">
    <citation type="submission" date="2018-05" db="EMBL/GenBank/DDBJ databases">
        <title>Draft genome of Mucuna pruriens seed.</title>
        <authorList>
            <person name="Nnadi N.E."/>
            <person name="Vos R."/>
            <person name="Hasami M.H."/>
            <person name="Devisetty U.K."/>
            <person name="Aguiy J.C."/>
        </authorList>
    </citation>
    <scope>NUCLEOTIDE SEQUENCE [LARGE SCALE GENOMIC DNA]</scope>
    <source>
        <strain evidence="2">JCA_2017</strain>
    </source>
</reference>